<feature type="region of interest" description="Disordered" evidence="1">
    <location>
        <begin position="147"/>
        <end position="180"/>
    </location>
</feature>
<dbReference type="Proteomes" id="UP000198870">
    <property type="component" value="Unassembled WGS sequence"/>
</dbReference>
<accession>A0A1G5BRC4</accession>
<dbReference type="OrthoDB" id="5526592at2"/>
<keyword evidence="2" id="KW-0732">Signal</keyword>
<evidence type="ECO:0000256" key="1">
    <source>
        <dbReference type="SAM" id="MobiDB-lite"/>
    </source>
</evidence>
<name>A0A1G5BRC4_9BACT</name>
<gene>
    <name evidence="3" type="ORF">SAMN05216233_102154</name>
</gene>
<proteinExistence type="predicted"/>
<reference evidence="3 4" key="1">
    <citation type="submission" date="2016-10" db="EMBL/GenBank/DDBJ databases">
        <authorList>
            <person name="de Groot N.N."/>
        </authorList>
    </citation>
    <scope>NUCLEOTIDE SEQUENCE [LARGE SCALE GENOMIC DNA]</scope>
    <source>
        <strain evidence="3 4">AA1</strain>
    </source>
</reference>
<evidence type="ECO:0008006" key="5">
    <source>
        <dbReference type="Google" id="ProtNLM"/>
    </source>
</evidence>
<dbReference type="RefSeq" id="WP_092208479.1">
    <property type="nucleotide sequence ID" value="NZ_FMUX01000002.1"/>
</dbReference>
<evidence type="ECO:0000256" key="2">
    <source>
        <dbReference type="SAM" id="SignalP"/>
    </source>
</evidence>
<feature type="signal peptide" evidence="2">
    <location>
        <begin position="1"/>
        <end position="22"/>
    </location>
</feature>
<feature type="chain" id="PRO_5011517116" description="MORN repeat variant" evidence="2">
    <location>
        <begin position="23"/>
        <end position="180"/>
    </location>
</feature>
<protein>
    <recommendedName>
        <fullName evidence="5">MORN repeat variant</fullName>
    </recommendedName>
</protein>
<sequence length="180" mass="19907">MKRICMPLLLAAVLAMVPTAWATPSTCPGKTGTASMKCPRVTGDSTPATCPVKHKTCVAQMEKRPTCGRTSPKVMVKEEDGWKLVVHILQPGSRSQGYHGLLYKDGERMEGKKGEALKTPWGTYTWQGAMDERANLWDSTGWVSKDGNPFAEEAFTKPKEQASMEELDREIEDEMKGTLE</sequence>
<feature type="compositionally biased region" description="Acidic residues" evidence="1">
    <location>
        <begin position="163"/>
        <end position="173"/>
    </location>
</feature>
<organism evidence="3 4">
    <name type="scientific">Desulfoluna spongiiphila</name>
    <dbReference type="NCBI Taxonomy" id="419481"/>
    <lineage>
        <taxon>Bacteria</taxon>
        <taxon>Pseudomonadati</taxon>
        <taxon>Thermodesulfobacteriota</taxon>
        <taxon>Desulfobacteria</taxon>
        <taxon>Desulfobacterales</taxon>
        <taxon>Desulfolunaceae</taxon>
        <taxon>Desulfoluna</taxon>
    </lineage>
</organism>
<dbReference type="EMBL" id="FMUX01000002">
    <property type="protein sequence ID" value="SCX92691.1"/>
    <property type="molecule type" value="Genomic_DNA"/>
</dbReference>
<dbReference type="AlphaFoldDB" id="A0A1G5BRC4"/>
<evidence type="ECO:0000313" key="4">
    <source>
        <dbReference type="Proteomes" id="UP000198870"/>
    </source>
</evidence>
<evidence type="ECO:0000313" key="3">
    <source>
        <dbReference type="EMBL" id="SCX92691.1"/>
    </source>
</evidence>
<keyword evidence="4" id="KW-1185">Reference proteome</keyword>